<dbReference type="SUPFAM" id="SSF56672">
    <property type="entry name" value="DNA/RNA polymerases"/>
    <property type="match status" value="1"/>
</dbReference>
<dbReference type="InterPro" id="IPR001878">
    <property type="entry name" value="Znf_CCHC"/>
</dbReference>
<feature type="domain" description="CCHC-type" evidence="3">
    <location>
        <begin position="154"/>
        <end position="169"/>
    </location>
</feature>
<feature type="region of interest" description="Disordered" evidence="2">
    <location>
        <begin position="60"/>
        <end position="133"/>
    </location>
</feature>
<feature type="compositionally biased region" description="Basic and acidic residues" evidence="2">
    <location>
        <begin position="60"/>
        <end position="76"/>
    </location>
</feature>
<feature type="compositionally biased region" description="Polar residues" evidence="2">
    <location>
        <begin position="119"/>
        <end position="129"/>
    </location>
</feature>
<dbReference type="OrthoDB" id="696334at2759"/>
<dbReference type="InterPro" id="IPR000477">
    <property type="entry name" value="RT_dom"/>
</dbReference>
<feature type="region of interest" description="Disordered" evidence="2">
    <location>
        <begin position="175"/>
        <end position="212"/>
    </location>
</feature>
<dbReference type="Pfam" id="PF00078">
    <property type="entry name" value="RVT_1"/>
    <property type="match status" value="1"/>
</dbReference>
<dbReference type="InterPro" id="IPR032567">
    <property type="entry name" value="RTL1-rel"/>
</dbReference>
<accession>A0A5B6V517</accession>
<keyword evidence="5" id="KW-1185">Reference proteome</keyword>
<evidence type="ECO:0000313" key="4">
    <source>
        <dbReference type="EMBL" id="KAA3464136.1"/>
    </source>
</evidence>
<dbReference type="CDD" id="cd01647">
    <property type="entry name" value="RT_LTR"/>
    <property type="match status" value="1"/>
</dbReference>
<dbReference type="Gene3D" id="3.10.10.10">
    <property type="entry name" value="HIV Type 1 Reverse Transcriptase, subunit A, domain 1"/>
    <property type="match status" value="2"/>
</dbReference>
<keyword evidence="1" id="KW-0479">Metal-binding</keyword>
<dbReference type="GO" id="GO:0003676">
    <property type="term" value="F:nucleic acid binding"/>
    <property type="evidence" value="ECO:0007669"/>
    <property type="project" value="InterPro"/>
</dbReference>
<keyword evidence="1" id="KW-0863">Zinc-finger</keyword>
<dbReference type="InterPro" id="IPR043502">
    <property type="entry name" value="DNA/RNA_pol_sf"/>
</dbReference>
<dbReference type="Pfam" id="PF00098">
    <property type="entry name" value="zf-CCHC"/>
    <property type="match status" value="1"/>
</dbReference>
<dbReference type="InterPro" id="IPR043128">
    <property type="entry name" value="Rev_trsase/Diguanyl_cyclase"/>
</dbReference>
<dbReference type="SMART" id="SM00343">
    <property type="entry name" value="ZnF_C2HC"/>
    <property type="match status" value="1"/>
</dbReference>
<dbReference type="CDD" id="cd00303">
    <property type="entry name" value="retropepsin_like"/>
    <property type="match status" value="1"/>
</dbReference>
<sequence>MKEKRKEFLELKQGRMSVTEYEQEFVRLRLNKDIKLLVGILDLNKFVVLVERACKAEELTKEKKKAESEARDERKKSMSKSYQPSSKRFRDAANRSNVSFGHSDRDHVKQSVGPRTQIPIESSVGSVKSNKPECRQYGRRHVGECWGKYNNRVCYKCGSRDHFIRDCPELAEKDNVQSARPSNMTARGRPPRNTENVSGSQRGTTDTAVRSKARAPAQAYAIRAREEASYLDVITGTFTLFDTDVIALIDPGSTHSYVCVNLVSSKTLPVESTEFVIRVSNPLGKCVLVDKVCKNCPLMFRDIYFLANLMLLPFDEFDIIMGIYWITLHNAIVNRKRKSIDLRSQNGEIVRIESSDLNGLPAVVSSMKALNYVNKGCKAYLAYVIDTKVIENKVESIPIVCEFPDVFPEELSGLPPMGEVEFGIDLVLGTTPISIAPYRMAPTELKEGFARPSFSPWGAPVLFVKQKDGTTRMCIDYRQLNKCFSLIDLRSGYYQLKVKESDVPKTTFRTRYGHYEFLVMPFRLTNAPVVFMDLMNRIFRPYLDRFVMVFIDDILVMRATCQTFENCVTDFA</sequence>
<protein>
    <submittedName>
        <fullName evidence="4">DNA/RNA polymerases superfamily protein</fullName>
    </submittedName>
</protein>
<reference evidence="5" key="1">
    <citation type="journal article" date="2019" name="Plant Biotechnol. J.">
        <title>Genome sequencing of the Australian wild diploid species Gossypium australe highlights disease resistance and delayed gland morphogenesis.</title>
        <authorList>
            <person name="Cai Y."/>
            <person name="Cai X."/>
            <person name="Wang Q."/>
            <person name="Wang P."/>
            <person name="Zhang Y."/>
            <person name="Cai C."/>
            <person name="Xu Y."/>
            <person name="Wang K."/>
            <person name="Zhou Z."/>
            <person name="Wang C."/>
            <person name="Geng S."/>
            <person name="Li B."/>
            <person name="Dong Q."/>
            <person name="Hou Y."/>
            <person name="Wang H."/>
            <person name="Ai P."/>
            <person name="Liu Z."/>
            <person name="Yi F."/>
            <person name="Sun M."/>
            <person name="An G."/>
            <person name="Cheng J."/>
            <person name="Zhang Y."/>
            <person name="Shi Q."/>
            <person name="Xie Y."/>
            <person name="Shi X."/>
            <person name="Chang Y."/>
            <person name="Huang F."/>
            <person name="Chen Y."/>
            <person name="Hong S."/>
            <person name="Mi L."/>
            <person name="Sun Q."/>
            <person name="Zhang L."/>
            <person name="Zhou B."/>
            <person name="Peng R."/>
            <person name="Zhang X."/>
            <person name="Liu F."/>
        </authorList>
    </citation>
    <scope>NUCLEOTIDE SEQUENCE [LARGE SCALE GENOMIC DNA]</scope>
    <source>
        <strain evidence="5">cv. PA1801</strain>
    </source>
</reference>
<feature type="compositionally biased region" description="Polar residues" evidence="2">
    <location>
        <begin position="193"/>
        <end position="208"/>
    </location>
</feature>
<evidence type="ECO:0000313" key="5">
    <source>
        <dbReference type="Proteomes" id="UP000325315"/>
    </source>
</evidence>
<keyword evidence="1" id="KW-0862">Zinc</keyword>
<dbReference type="AlphaFoldDB" id="A0A5B6V517"/>
<dbReference type="InterPro" id="IPR021109">
    <property type="entry name" value="Peptidase_aspartic_dom_sf"/>
</dbReference>
<dbReference type="InterPro" id="IPR036875">
    <property type="entry name" value="Znf_CCHC_sf"/>
</dbReference>
<name>A0A5B6V517_9ROSI</name>
<dbReference type="PANTHER" id="PTHR15503">
    <property type="entry name" value="LDOC1 RELATED"/>
    <property type="match status" value="1"/>
</dbReference>
<dbReference type="Proteomes" id="UP000325315">
    <property type="component" value="Unassembled WGS sequence"/>
</dbReference>
<comment type="caution">
    <text evidence="4">The sequence shown here is derived from an EMBL/GenBank/DDBJ whole genome shotgun (WGS) entry which is preliminary data.</text>
</comment>
<evidence type="ECO:0000256" key="1">
    <source>
        <dbReference type="PROSITE-ProRule" id="PRU00047"/>
    </source>
</evidence>
<dbReference type="Gene3D" id="3.30.70.270">
    <property type="match status" value="1"/>
</dbReference>
<dbReference type="PROSITE" id="PS50158">
    <property type="entry name" value="ZF_CCHC"/>
    <property type="match status" value="1"/>
</dbReference>
<dbReference type="Gene3D" id="4.10.60.10">
    <property type="entry name" value="Zinc finger, CCHC-type"/>
    <property type="match status" value="1"/>
</dbReference>
<evidence type="ECO:0000256" key="2">
    <source>
        <dbReference type="SAM" id="MobiDB-lite"/>
    </source>
</evidence>
<gene>
    <name evidence="4" type="ORF">EPI10_008429</name>
</gene>
<dbReference type="Gene3D" id="2.40.70.10">
    <property type="entry name" value="Acid Proteases"/>
    <property type="match status" value="1"/>
</dbReference>
<dbReference type="GO" id="GO:0008270">
    <property type="term" value="F:zinc ion binding"/>
    <property type="evidence" value="ECO:0007669"/>
    <property type="project" value="UniProtKB-KW"/>
</dbReference>
<dbReference type="EMBL" id="SMMG02000008">
    <property type="protein sequence ID" value="KAA3464136.1"/>
    <property type="molecule type" value="Genomic_DNA"/>
</dbReference>
<proteinExistence type="predicted"/>
<organism evidence="4 5">
    <name type="scientific">Gossypium australe</name>
    <dbReference type="NCBI Taxonomy" id="47621"/>
    <lineage>
        <taxon>Eukaryota</taxon>
        <taxon>Viridiplantae</taxon>
        <taxon>Streptophyta</taxon>
        <taxon>Embryophyta</taxon>
        <taxon>Tracheophyta</taxon>
        <taxon>Spermatophyta</taxon>
        <taxon>Magnoliopsida</taxon>
        <taxon>eudicotyledons</taxon>
        <taxon>Gunneridae</taxon>
        <taxon>Pentapetalae</taxon>
        <taxon>rosids</taxon>
        <taxon>malvids</taxon>
        <taxon>Malvales</taxon>
        <taxon>Malvaceae</taxon>
        <taxon>Malvoideae</taxon>
        <taxon>Gossypium</taxon>
    </lineage>
</organism>
<evidence type="ECO:0000259" key="3">
    <source>
        <dbReference type="PROSITE" id="PS50158"/>
    </source>
</evidence>
<dbReference type="SUPFAM" id="SSF57756">
    <property type="entry name" value="Retrovirus zinc finger-like domains"/>
    <property type="match status" value="1"/>
</dbReference>
<feature type="compositionally biased region" description="Polar residues" evidence="2">
    <location>
        <begin position="176"/>
        <end position="185"/>
    </location>
</feature>
<dbReference type="PANTHER" id="PTHR15503:SF45">
    <property type="entry name" value="RNA-DIRECTED DNA POLYMERASE HOMOLOG"/>
    <property type="match status" value="1"/>
</dbReference>
<dbReference type="Pfam" id="PF08284">
    <property type="entry name" value="RVP_2"/>
    <property type="match status" value="1"/>
</dbReference>